<protein>
    <recommendedName>
        <fullName evidence="4">DUF4283 domain-containing protein</fullName>
    </recommendedName>
</protein>
<dbReference type="Proteomes" id="UP000541444">
    <property type="component" value="Unassembled WGS sequence"/>
</dbReference>
<dbReference type="PANTHER" id="PTHR31286">
    <property type="entry name" value="GLYCINE-RICH CELL WALL STRUCTURAL PROTEIN 1.8-LIKE"/>
    <property type="match status" value="1"/>
</dbReference>
<comment type="caution">
    <text evidence="2">The sequence shown here is derived from an EMBL/GenBank/DDBJ whole genome shotgun (WGS) entry which is preliminary data.</text>
</comment>
<evidence type="ECO:0008006" key="4">
    <source>
        <dbReference type="Google" id="ProtNLM"/>
    </source>
</evidence>
<organism evidence="2 3">
    <name type="scientific">Kingdonia uniflora</name>
    <dbReference type="NCBI Taxonomy" id="39325"/>
    <lineage>
        <taxon>Eukaryota</taxon>
        <taxon>Viridiplantae</taxon>
        <taxon>Streptophyta</taxon>
        <taxon>Embryophyta</taxon>
        <taxon>Tracheophyta</taxon>
        <taxon>Spermatophyta</taxon>
        <taxon>Magnoliopsida</taxon>
        <taxon>Ranunculales</taxon>
        <taxon>Circaeasteraceae</taxon>
        <taxon>Kingdonia</taxon>
    </lineage>
</organism>
<feature type="region of interest" description="Disordered" evidence="1">
    <location>
        <begin position="143"/>
        <end position="178"/>
    </location>
</feature>
<keyword evidence="3" id="KW-1185">Reference proteome</keyword>
<feature type="compositionally biased region" description="Basic and acidic residues" evidence="1">
    <location>
        <begin position="152"/>
        <end position="162"/>
    </location>
</feature>
<evidence type="ECO:0000313" key="2">
    <source>
        <dbReference type="EMBL" id="KAF6156824.1"/>
    </source>
</evidence>
<dbReference type="AlphaFoldDB" id="A0A7J7MPQ8"/>
<dbReference type="InterPro" id="IPR040256">
    <property type="entry name" value="At4g02000-like"/>
</dbReference>
<dbReference type="PANTHER" id="PTHR31286:SF180">
    <property type="entry name" value="OS10G0362600 PROTEIN"/>
    <property type="match status" value="1"/>
</dbReference>
<gene>
    <name evidence="2" type="ORF">GIB67_017358</name>
</gene>
<evidence type="ECO:0000313" key="3">
    <source>
        <dbReference type="Proteomes" id="UP000541444"/>
    </source>
</evidence>
<accession>A0A7J7MPQ8</accession>
<evidence type="ECO:0000256" key="1">
    <source>
        <dbReference type="SAM" id="MobiDB-lite"/>
    </source>
</evidence>
<reference evidence="2 3" key="1">
    <citation type="journal article" date="2020" name="IScience">
        <title>Genome Sequencing of the Endangered Kingdonia uniflora (Circaeasteraceae, Ranunculales) Reveals Potential Mechanisms of Evolutionary Specialization.</title>
        <authorList>
            <person name="Sun Y."/>
            <person name="Deng T."/>
            <person name="Zhang A."/>
            <person name="Moore M.J."/>
            <person name="Landis J.B."/>
            <person name="Lin N."/>
            <person name="Zhang H."/>
            <person name="Zhang X."/>
            <person name="Huang J."/>
            <person name="Zhang X."/>
            <person name="Sun H."/>
            <person name="Wang H."/>
        </authorList>
    </citation>
    <scope>NUCLEOTIDE SEQUENCE [LARGE SCALE GENOMIC DNA]</scope>
    <source>
        <strain evidence="2">TB1705</strain>
        <tissue evidence="2">Leaf</tissue>
    </source>
</reference>
<dbReference type="OrthoDB" id="1096772at2759"/>
<name>A0A7J7MPQ8_9MAGN</name>
<dbReference type="EMBL" id="JACGCM010001300">
    <property type="protein sequence ID" value="KAF6156824.1"/>
    <property type="molecule type" value="Genomic_DNA"/>
</dbReference>
<proteinExistence type="predicted"/>
<sequence length="268" mass="30129">MPMRLMPWSPLFSADNHHSTNALSWYKFPGLPSELWSKKIVMSLGKTLGTPIHLGKSTINHDYGNHASVLVDIDLSKPIPNHVFIGIEGKLINQEILLYQVPKFYNYCKNAGHSIAECKVIQRVVHGEQKQVPKIVKKLGTIKSTGNSNVTPREEGVDKDTEQEGWSAPKARGGGRVLPKTNSRIQFADFGLTNKYHALSDRENIKQYTSEQKVSRNEVDMGDQWDTNIANSEVIPQCRKDGDNSRDQSSPIEEVRKLLNPDSWANIL</sequence>